<dbReference type="Proteomes" id="UP001295684">
    <property type="component" value="Unassembled WGS sequence"/>
</dbReference>
<evidence type="ECO:0000313" key="3">
    <source>
        <dbReference type="Proteomes" id="UP001295684"/>
    </source>
</evidence>
<proteinExistence type="predicted"/>
<reference evidence="2" key="1">
    <citation type="submission" date="2023-07" db="EMBL/GenBank/DDBJ databases">
        <authorList>
            <consortium name="AG Swart"/>
            <person name="Singh M."/>
            <person name="Singh A."/>
            <person name="Seah K."/>
            <person name="Emmerich C."/>
        </authorList>
    </citation>
    <scope>NUCLEOTIDE SEQUENCE</scope>
    <source>
        <strain evidence="2">DP1</strain>
    </source>
</reference>
<name>A0AAD1XQU6_EUPCR</name>
<gene>
    <name evidence="2" type="ORF">ECRASSUSDP1_LOCUS18874</name>
</gene>
<dbReference type="EMBL" id="CAMPGE010019133">
    <property type="protein sequence ID" value="CAI2377488.1"/>
    <property type="molecule type" value="Genomic_DNA"/>
</dbReference>
<accession>A0AAD1XQU6</accession>
<sequence length="295" mass="34176">MDSEKYQTSIQNKVDYGTIVKDGQRVYVSPEQQAEQHRVNIHQTKNALVVKRNHIRLVAYFLVGVGVFGFVKQIYDIVFDEPEKVVIEGESYREEIDISQGFLLGERLFTALRDLLFVFQGRYYLIKLRQTQNLQLSQKMISTTVIVVVIHFMLISLQYYFSCFLLQDVIRTWQASLSQDVYHQKSRSGTFSYTRTKIGSGFISQDMEIIEEEVDISLIAIGMVFIFLCMLGCVTFACFGIMKCLISYKEQFVKLEGLHTPPETIELQKTNLDEEECDESTRLKIETNLNMTEEV</sequence>
<feature type="transmembrane region" description="Helical" evidence="1">
    <location>
        <begin position="140"/>
        <end position="161"/>
    </location>
</feature>
<organism evidence="2 3">
    <name type="scientific">Euplotes crassus</name>
    <dbReference type="NCBI Taxonomy" id="5936"/>
    <lineage>
        <taxon>Eukaryota</taxon>
        <taxon>Sar</taxon>
        <taxon>Alveolata</taxon>
        <taxon>Ciliophora</taxon>
        <taxon>Intramacronucleata</taxon>
        <taxon>Spirotrichea</taxon>
        <taxon>Hypotrichia</taxon>
        <taxon>Euplotida</taxon>
        <taxon>Euplotidae</taxon>
        <taxon>Moneuplotes</taxon>
    </lineage>
</organism>
<keyword evidence="1" id="KW-0812">Transmembrane</keyword>
<dbReference type="AlphaFoldDB" id="A0AAD1XQU6"/>
<feature type="transmembrane region" description="Helical" evidence="1">
    <location>
        <begin position="216"/>
        <end position="242"/>
    </location>
</feature>
<feature type="transmembrane region" description="Helical" evidence="1">
    <location>
        <begin position="57"/>
        <end position="78"/>
    </location>
</feature>
<protein>
    <submittedName>
        <fullName evidence="2">Uncharacterized protein</fullName>
    </submittedName>
</protein>
<keyword evidence="3" id="KW-1185">Reference proteome</keyword>
<evidence type="ECO:0000313" key="2">
    <source>
        <dbReference type="EMBL" id="CAI2377488.1"/>
    </source>
</evidence>
<keyword evidence="1" id="KW-1133">Transmembrane helix</keyword>
<comment type="caution">
    <text evidence="2">The sequence shown here is derived from an EMBL/GenBank/DDBJ whole genome shotgun (WGS) entry which is preliminary data.</text>
</comment>
<evidence type="ECO:0000256" key="1">
    <source>
        <dbReference type="SAM" id="Phobius"/>
    </source>
</evidence>
<keyword evidence="1" id="KW-0472">Membrane</keyword>